<accession>A0A5A5TB12</accession>
<name>A0A5A5TB12_9CHLR</name>
<sequence length="79" mass="8796">MIQRQTVFQQALQMKDPFAHYIVNFAPYLTDTVNEDLSLIDEVLNNPLSTTIARVLLAVAAASRLQGIAHTIQLEQTAN</sequence>
<protein>
    <submittedName>
        <fullName evidence="1">Uncharacterized protein</fullName>
    </submittedName>
</protein>
<comment type="caution">
    <text evidence="1">The sequence shown here is derived from an EMBL/GenBank/DDBJ whole genome shotgun (WGS) entry which is preliminary data.</text>
</comment>
<dbReference type="RefSeq" id="WP_149401090.1">
    <property type="nucleotide sequence ID" value="NZ_BIXY01000018.1"/>
</dbReference>
<evidence type="ECO:0000313" key="1">
    <source>
        <dbReference type="EMBL" id="GCF08094.1"/>
    </source>
</evidence>
<dbReference type="AlphaFoldDB" id="A0A5A5TB12"/>
<proteinExistence type="predicted"/>
<dbReference type="EMBL" id="BIXY01000018">
    <property type="protein sequence ID" value="GCF08094.1"/>
    <property type="molecule type" value="Genomic_DNA"/>
</dbReference>
<gene>
    <name evidence="1" type="ORF">KDI_16580</name>
</gene>
<evidence type="ECO:0000313" key="2">
    <source>
        <dbReference type="Proteomes" id="UP000322530"/>
    </source>
</evidence>
<keyword evidence="2" id="KW-1185">Reference proteome</keyword>
<dbReference type="Proteomes" id="UP000322530">
    <property type="component" value="Unassembled WGS sequence"/>
</dbReference>
<organism evidence="1 2">
    <name type="scientific">Dictyobacter arantiisoli</name>
    <dbReference type="NCBI Taxonomy" id="2014874"/>
    <lineage>
        <taxon>Bacteria</taxon>
        <taxon>Bacillati</taxon>
        <taxon>Chloroflexota</taxon>
        <taxon>Ktedonobacteria</taxon>
        <taxon>Ktedonobacterales</taxon>
        <taxon>Dictyobacteraceae</taxon>
        <taxon>Dictyobacter</taxon>
    </lineage>
</organism>
<reference evidence="1 2" key="1">
    <citation type="submission" date="2019-01" db="EMBL/GenBank/DDBJ databases">
        <title>Draft genome sequence of Dictyobacter sp. Uno17.</title>
        <authorList>
            <person name="Wang C.M."/>
            <person name="Zheng Y."/>
            <person name="Sakai Y."/>
            <person name="Abe K."/>
            <person name="Yokota A."/>
            <person name="Yabe S."/>
        </authorList>
    </citation>
    <scope>NUCLEOTIDE SEQUENCE [LARGE SCALE GENOMIC DNA]</scope>
    <source>
        <strain evidence="1 2">Uno17</strain>
    </source>
</reference>